<dbReference type="EMBL" id="GBRH01269756">
    <property type="protein sequence ID" value="JAD28139.1"/>
    <property type="molecule type" value="Transcribed_RNA"/>
</dbReference>
<accession>A0A0A8YN95</accession>
<name>A0A0A8YN95_ARUDO</name>
<protein>
    <submittedName>
        <fullName evidence="2">Uncharacterized protein</fullName>
    </submittedName>
</protein>
<keyword evidence="1" id="KW-1133">Transmembrane helix</keyword>
<organism evidence="2">
    <name type="scientific">Arundo donax</name>
    <name type="common">Giant reed</name>
    <name type="synonym">Donax arundinaceus</name>
    <dbReference type="NCBI Taxonomy" id="35708"/>
    <lineage>
        <taxon>Eukaryota</taxon>
        <taxon>Viridiplantae</taxon>
        <taxon>Streptophyta</taxon>
        <taxon>Embryophyta</taxon>
        <taxon>Tracheophyta</taxon>
        <taxon>Spermatophyta</taxon>
        <taxon>Magnoliopsida</taxon>
        <taxon>Liliopsida</taxon>
        <taxon>Poales</taxon>
        <taxon>Poaceae</taxon>
        <taxon>PACMAD clade</taxon>
        <taxon>Arundinoideae</taxon>
        <taxon>Arundineae</taxon>
        <taxon>Arundo</taxon>
    </lineage>
</organism>
<keyword evidence="1" id="KW-0472">Membrane</keyword>
<evidence type="ECO:0000313" key="2">
    <source>
        <dbReference type="EMBL" id="JAD28139.1"/>
    </source>
</evidence>
<evidence type="ECO:0000256" key="1">
    <source>
        <dbReference type="SAM" id="Phobius"/>
    </source>
</evidence>
<reference evidence="2" key="1">
    <citation type="submission" date="2014-09" db="EMBL/GenBank/DDBJ databases">
        <authorList>
            <person name="Magalhaes I.L.F."/>
            <person name="Oliveira U."/>
            <person name="Santos F.R."/>
            <person name="Vidigal T.H.D.A."/>
            <person name="Brescovit A.D."/>
            <person name="Santos A.J."/>
        </authorList>
    </citation>
    <scope>NUCLEOTIDE SEQUENCE</scope>
    <source>
        <tissue evidence="2">Shoot tissue taken approximately 20 cm above the soil surface</tissue>
    </source>
</reference>
<proteinExistence type="predicted"/>
<feature type="transmembrane region" description="Helical" evidence="1">
    <location>
        <begin position="12"/>
        <end position="33"/>
    </location>
</feature>
<dbReference type="AlphaFoldDB" id="A0A0A8YN95"/>
<sequence>MVFSQPNSLRAFMYALAICVALCGDVYTMHQCLQLRSRREMMMSSP</sequence>
<keyword evidence="1" id="KW-0812">Transmembrane</keyword>
<reference evidence="2" key="2">
    <citation type="journal article" date="2015" name="Data Brief">
        <title>Shoot transcriptome of the giant reed, Arundo donax.</title>
        <authorList>
            <person name="Barrero R.A."/>
            <person name="Guerrero F.D."/>
            <person name="Moolhuijzen P."/>
            <person name="Goolsby J.A."/>
            <person name="Tidwell J."/>
            <person name="Bellgard S.E."/>
            <person name="Bellgard M.I."/>
        </authorList>
    </citation>
    <scope>NUCLEOTIDE SEQUENCE</scope>
    <source>
        <tissue evidence="2">Shoot tissue taken approximately 20 cm above the soil surface</tissue>
    </source>
</reference>